<comment type="similarity">
    <text evidence="1">Belongs to the PPR family. P subfamily.</text>
</comment>
<dbReference type="InterPro" id="IPR050872">
    <property type="entry name" value="PPR_P_subfamily"/>
</dbReference>
<dbReference type="Gene3D" id="1.25.40.10">
    <property type="entry name" value="Tetratricopeptide repeat domain"/>
    <property type="match status" value="1"/>
</dbReference>
<dbReference type="PANTHER" id="PTHR46128">
    <property type="entry name" value="MITOCHONDRIAL GROUP I INTRON SPLICING FACTOR CCM1"/>
    <property type="match status" value="1"/>
</dbReference>
<dbReference type="PANTHER" id="PTHR46128:SF211">
    <property type="entry name" value="PENTACOTRIPEPTIDE-REPEAT REGION OF PRORP DOMAIN-CONTAINING PROTEIN"/>
    <property type="match status" value="1"/>
</dbReference>
<evidence type="ECO:0000256" key="1">
    <source>
        <dbReference type="ARBA" id="ARBA00007626"/>
    </source>
</evidence>
<dbReference type="EMBL" id="JAMYWD010000010">
    <property type="protein sequence ID" value="KAJ4958440.1"/>
    <property type="molecule type" value="Genomic_DNA"/>
</dbReference>
<dbReference type="Pfam" id="PF12854">
    <property type="entry name" value="PPR_1"/>
    <property type="match status" value="1"/>
</dbReference>
<dbReference type="Pfam" id="PF01535">
    <property type="entry name" value="PPR"/>
    <property type="match status" value="1"/>
</dbReference>
<reference evidence="4" key="1">
    <citation type="journal article" date="2023" name="Plant J.">
        <title>The genome of the king protea, Protea cynaroides.</title>
        <authorList>
            <person name="Chang J."/>
            <person name="Duong T.A."/>
            <person name="Schoeman C."/>
            <person name="Ma X."/>
            <person name="Roodt D."/>
            <person name="Barker N."/>
            <person name="Li Z."/>
            <person name="Van de Peer Y."/>
            <person name="Mizrachi E."/>
        </authorList>
    </citation>
    <scope>NUCLEOTIDE SEQUENCE</scope>
    <source>
        <tissue evidence="4">Young leaves</tissue>
    </source>
</reference>
<evidence type="ECO:0000313" key="4">
    <source>
        <dbReference type="EMBL" id="KAJ4958440.1"/>
    </source>
</evidence>
<dbReference type="AlphaFoldDB" id="A0A9Q0H396"/>
<sequence length="224" mass="25889">MHASWCDPDIMTYNIRIHGFCSIGRMSHAVMILDELVSSAKLIRMGIAPNVITVNLLLSHFCKQGMPDRALMWGQKLSDISFALDDITYIILDRAYRDLQEGAEIAKEKSGMNVFLDFLMYITYDCLYRNRFIFGTKKLISICKVKVNWKILDSVRSDYSMVMMIYADFYSRDLGLFQSGVKGGFTELLSFWDSIVLRFYSICPSIPLVFDLMWFCLNFTSIPF</sequence>
<protein>
    <recommendedName>
        <fullName evidence="6">Pentatricopeptide repeat-containing protein</fullName>
    </recommendedName>
</protein>
<name>A0A9Q0H396_9MAGN</name>
<keyword evidence="5" id="KW-1185">Reference proteome</keyword>
<dbReference type="PROSITE" id="PS51375">
    <property type="entry name" value="PPR"/>
    <property type="match status" value="1"/>
</dbReference>
<accession>A0A9Q0H396</accession>
<gene>
    <name evidence="4" type="ORF">NE237_025551</name>
</gene>
<dbReference type="NCBIfam" id="TIGR00756">
    <property type="entry name" value="PPR"/>
    <property type="match status" value="1"/>
</dbReference>
<dbReference type="InterPro" id="IPR011990">
    <property type="entry name" value="TPR-like_helical_dom_sf"/>
</dbReference>
<evidence type="ECO:0008006" key="6">
    <source>
        <dbReference type="Google" id="ProtNLM"/>
    </source>
</evidence>
<evidence type="ECO:0000256" key="2">
    <source>
        <dbReference type="ARBA" id="ARBA00022737"/>
    </source>
</evidence>
<organism evidence="4 5">
    <name type="scientific">Protea cynaroides</name>
    <dbReference type="NCBI Taxonomy" id="273540"/>
    <lineage>
        <taxon>Eukaryota</taxon>
        <taxon>Viridiplantae</taxon>
        <taxon>Streptophyta</taxon>
        <taxon>Embryophyta</taxon>
        <taxon>Tracheophyta</taxon>
        <taxon>Spermatophyta</taxon>
        <taxon>Magnoliopsida</taxon>
        <taxon>Proteales</taxon>
        <taxon>Proteaceae</taxon>
        <taxon>Protea</taxon>
    </lineage>
</organism>
<evidence type="ECO:0000313" key="5">
    <source>
        <dbReference type="Proteomes" id="UP001141806"/>
    </source>
</evidence>
<comment type="caution">
    <text evidence="4">The sequence shown here is derived from an EMBL/GenBank/DDBJ whole genome shotgun (WGS) entry which is preliminary data.</text>
</comment>
<dbReference type="OrthoDB" id="42736at2759"/>
<evidence type="ECO:0000256" key="3">
    <source>
        <dbReference type="PROSITE-ProRule" id="PRU00708"/>
    </source>
</evidence>
<proteinExistence type="inferred from homology"/>
<dbReference type="Proteomes" id="UP001141806">
    <property type="component" value="Unassembled WGS sequence"/>
</dbReference>
<dbReference type="InterPro" id="IPR002885">
    <property type="entry name" value="PPR_rpt"/>
</dbReference>
<keyword evidence="2" id="KW-0677">Repeat</keyword>
<feature type="repeat" description="PPR" evidence="3">
    <location>
        <begin position="9"/>
        <end position="39"/>
    </location>
</feature>